<dbReference type="PANTHER" id="PTHR48003">
    <property type="entry name" value="OS07G0626500 PROTEIN"/>
    <property type="match status" value="1"/>
</dbReference>
<dbReference type="Pfam" id="PF13516">
    <property type="entry name" value="LRR_6"/>
    <property type="match status" value="2"/>
</dbReference>
<dbReference type="InterPro" id="IPR000719">
    <property type="entry name" value="Prot_kinase_dom"/>
</dbReference>
<keyword evidence="3 7" id="KW-0812">Transmembrane</keyword>
<dbReference type="Pfam" id="PF00560">
    <property type="entry name" value="LRR_1"/>
    <property type="match status" value="5"/>
</dbReference>
<gene>
    <name evidence="9" type="primary">GHR1_5</name>
    <name evidence="9" type="ORF">PIB30_064523</name>
</gene>
<dbReference type="SUPFAM" id="SSF52058">
    <property type="entry name" value="L domain-like"/>
    <property type="match status" value="1"/>
</dbReference>
<dbReference type="InterPro" id="IPR003591">
    <property type="entry name" value="Leu-rich_rpt_typical-subtyp"/>
</dbReference>
<protein>
    <submittedName>
        <fullName evidence="9">LRR receptor-like serine/threonine-protein kinase ghr1</fullName>
    </submittedName>
</protein>
<feature type="transmembrane region" description="Helical" evidence="7">
    <location>
        <begin position="616"/>
        <end position="640"/>
    </location>
</feature>
<dbReference type="SUPFAM" id="SSF56112">
    <property type="entry name" value="Protein kinase-like (PK-like)"/>
    <property type="match status" value="1"/>
</dbReference>
<organism evidence="9 10">
    <name type="scientific">Stylosanthes scabra</name>
    <dbReference type="NCBI Taxonomy" id="79078"/>
    <lineage>
        <taxon>Eukaryota</taxon>
        <taxon>Viridiplantae</taxon>
        <taxon>Streptophyta</taxon>
        <taxon>Embryophyta</taxon>
        <taxon>Tracheophyta</taxon>
        <taxon>Spermatophyta</taxon>
        <taxon>Magnoliopsida</taxon>
        <taxon>eudicotyledons</taxon>
        <taxon>Gunneridae</taxon>
        <taxon>Pentapetalae</taxon>
        <taxon>rosids</taxon>
        <taxon>fabids</taxon>
        <taxon>Fabales</taxon>
        <taxon>Fabaceae</taxon>
        <taxon>Papilionoideae</taxon>
        <taxon>50 kb inversion clade</taxon>
        <taxon>dalbergioids sensu lato</taxon>
        <taxon>Dalbergieae</taxon>
        <taxon>Pterocarpus clade</taxon>
        <taxon>Stylosanthes</taxon>
    </lineage>
</organism>
<dbReference type="InterPro" id="IPR013210">
    <property type="entry name" value="LRR_N_plant-typ"/>
</dbReference>
<dbReference type="Gene3D" id="3.30.200.20">
    <property type="entry name" value="Phosphorylase Kinase, domain 1"/>
    <property type="match status" value="1"/>
</dbReference>
<dbReference type="InterPro" id="IPR001245">
    <property type="entry name" value="Ser-Thr/Tyr_kinase_cat_dom"/>
</dbReference>
<dbReference type="PROSITE" id="PS50011">
    <property type="entry name" value="PROTEIN_KINASE_DOM"/>
    <property type="match status" value="1"/>
</dbReference>
<dbReference type="PANTHER" id="PTHR48003:SF4">
    <property type="entry name" value="LRR RECEPTOR-LIKE SERINE_THREONINE-PROTEIN KINASE GHR1"/>
    <property type="match status" value="1"/>
</dbReference>
<dbReference type="Gene3D" id="3.80.10.10">
    <property type="entry name" value="Ribonuclease Inhibitor"/>
    <property type="match status" value="3"/>
</dbReference>
<dbReference type="InterPro" id="IPR053059">
    <property type="entry name" value="Inactive_SerThr-Kinase_ABA"/>
</dbReference>
<evidence type="ECO:0000256" key="3">
    <source>
        <dbReference type="ARBA" id="ARBA00022692"/>
    </source>
</evidence>
<accession>A0ABU6SMX6</accession>
<sequence length="1039" mass="113054">MGQLPSKDILALLEFKKGIKHDPTGYVLNSWNEESINFDGCPSSWNGVLCNDSDIVGIVLDNLGLSANANLSVFSILKKLVKLSMSNNSISGKLPDKIDDLKSLEILDLSNNLFSSSLPSGIGTLAGLRNLSLAGNNFSGQIPDSISGMASMQALDLSRNSFSGTLPPSLTKLTSLVLLNLSHNGFTGKIPKGFGLIYSLEKIDLHGNKLDGDLDTEFIYFTSASYVDFSDNMLVSSKSQQQKFLAQISESIEHLNLSHNKLTGSLVRGSEQPVFEGLKMLDLSYNQLSGELPGFDFVYELLVLKLSNNRFSGFIPTGLLKGDSSVLTELDLSGNNLSGEMSIITSTTLHFLNLSSNGISGELPLLTGNCEVLDLSNNKLEGNLSRMMKWGDIKYLDLSRNHLTGPLPQVTPQFLQLNYLNLSHNSLSSLLPRVFTKYPKLKVLDVSSNHLYGVFLADLLAVPTLHELHLEDNMLSGGLNLSSISKVQSDLQILELSHNKLNGHFPDDFGSLIGLKVLNIAANNFSGSVPTTIADMKSLDTLDISENLFTGPLPINMPKGLKYFNASNNDLSGVVPEDLKKFPDYSFYPGNAGLHFPNDPSGLINKPDESSNRKPISTIVIVSSLVALVLLLLLAVFIYYKRVSRSRRGYVGKDISEHAQSHVAGLGRPKDLGGVSVVSVKDHVLPLTEKSAKMDENMASVSGLSPSKHIHFSSPGSSDSSTAENIARLYARSPDKLIGELHFLDDTITLTPEELSRAPADVLGRSIHGTSYKATLVNGLLLRVKWLREGVAKQRKAFAKEAKIFANIRHPNVVGLRGYYWGPTQHEKLIITDYISPGSLASFLHDRHGRKGPPLTWAQRLKVAVDVARGLNYLHFGRAVPHGNLKATNVLLDTADLHARVADYCLHRIMTEAGVIEQILDAGFLGYCAPELAASKKPLPSFKTDVYTFGVILLELLTGRCPGDVISGEEEGVDLPTWVRLHAAKGRVSECFDAALMGEMASPNVEKGINEVLGISMCCLTSVSERPDIKSVYEDLSSM</sequence>
<evidence type="ECO:0000259" key="8">
    <source>
        <dbReference type="PROSITE" id="PS50011"/>
    </source>
</evidence>
<dbReference type="SUPFAM" id="SSF52047">
    <property type="entry name" value="RNI-like"/>
    <property type="match status" value="1"/>
</dbReference>
<dbReference type="Proteomes" id="UP001341840">
    <property type="component" value="Unassembled WGS sequence"/>
</dbReference>
<keyword evidence="4" id="KW-0677">Repeat</keyword>
<dbReference type="InterPro" id="IPR001611">
    <property type="entry name" value="Leu-rich_rpt"/>
</dbReference>
<comment type="caution">
    <text evidence="9">The sequence shown here is derived from an EMBL/GenBank/DDBJ whole genome shotgun (WGS) entry which is preliminary data.</text>
</comment>
<comment type="subcellular location">
    <subcellularLocation>
        <location evidence="1">Membrane</location>
    </subcellularLocation>
</comment>
<evidence type="ECO:0000313" key="9">
    <source>
        <dbReference type="EMBL" id="MED6137375.1"/>
    </source>
</evidence>
<keyword evidence="6 7" id="KW-0472">Membrane</keyword>
<dbReference type="EMBL" id="JASCZI010061045">
    <property type="protein sequence ID" value="MED6137375.1"/>
    <property type="molecule type" value="Genomic_DNA"/>
</dbReference>
<evidence type="ECO:0000256" key="1">
    <source>
        <dbReference type="ARBA" id="ARBA00004370"/>
    </source>
</evidence>
<keyword evidence="5 7" id="KW-1133">Transmembrane helix</keyword>
<keyword evidence="10" id="KW-1185">Reference proteome</keyword>
<evidence type="ECO:0000256" key="2">
    <source>
        <dbReference type="ARBA" id="ARBA00022614"/>
    </source>
</evidence>
<keyword evidence="2" id="KW-0433">Leucine-rich repeat</keyword>
<dbReference type="InterPro" id="IPR032675">
    <property type="entry name" value="LRR_dom_sf"/>
</dbReference>
<dbReference type="InterPro" id="IPR011009">
    <property type="entry name" value="Kinase-like_dom_sf"/>
</dbReference>
<evidence type="ECO:0000256" key="7">
    <source>
        <dbReference type="SAM" id="Phobius"/>
    </source>
</evidence>
<dbReference type="Pfam" id="PF13855">
    <property type="entry name" value="LRR_8"/>
    <property type="match status" value="3"/>
</dbReference>
<evidence type="ECO:0000256" key="6">
    <source>
        <dbReference type="ARBA" id="ARBA00023136"/>
    </source>
</evidence>
<feature type="domain" description="Protein kinase" evidence="8">
    <location>
        <begin position="757"/>
        <end position="1039"/>
    </location>
</feature>
<dbReference type="SMART" id="SM00369">
    <property type="entry name" value="LRR_TYP"/>
    <property type="match status" value="5"/>
</dbReference>
<dbReference type="PROSITE" id="PS51450">
    <property type="entry name" value="LRR"/>
    <property type="match status" value="1"/>
</dbReference>
<dbReference type="Pfam" id="PF08263">
    <property type="entry name" value="LRRNT_2"/>
    <property type="match status" value="1"/>
</dbReference>
<dbReference type="Gene3D" id="1.10.510.10">
    <property type="entry name" value="Transferase(Phosphotransferase) domain 1"/>
    <property type="match status" value="1"/>
</dbReference>
<evidence type="ECO:0000313" key="10">
    <source>
        <dbReference type="Proteomes" id="UP001341840"/>
    </source>
</evidence>
<reference evidence="9 10" key="1">
    <citation type="journal article" date="2023" name="Plants (Basel)">
        <title>Bridging the Gap: Combining Genomics and Transcriptomics Approaches to Understand Stylosanthes scabra, an Orphan Legume from the Brazilian Caatinga.</title>
        <authorList>
            <person name="Ferreira-Neto J.R.C."/>
            <person name="da Silva M.D."/>
            <person name="Binneck E."/>
            <person name="de Melo N.F."/>
            <person name="da Silva R.H."/>
            <person name="de Melo A.L.T.M."/>
            <person name="Pandolfi V."/>
            <person name="Bustamante F.O."/>
            <person name="Brasileiro-Vidal A.C."/>
            <person name="Benko-Iseppon A.M."/>
        </authorList>
    </citation>
    <scope>NUCLEOTIDE SEQUENCE [LARGE SCALE GENOMIC DNA]</scope>
    <source>
        <tissue evidence="9">Leaves</tissue>
    </source>
</reference>
<dbReference type="Pfam" id="PF07714">
    <property type="entry name" value="PK_Tyr_Ser-Thr"/>
    <property type="match status" value="1"/>
</dbReference>
<name>A0ABU6SMX6_9FABA</name>
<evidence type="ECO:0000256" key="5">
    <source>
        <dbReference type="ARBA" id="ARBA00022989"/>
    </source>
</evidence>
<proteinExistence type="predicted"/>
<evidence type="ECO:0000256" key="4">
    <source>
        <dbReference type="ARBA" id="ARBA00022737"/>
    </source>
</evidence>